<evidence type="ECO:0000313" key="4">
    <source>
        <dbReference type="Proteomes" id="UP000006228"/>
    </source>
</evidence>
<dbReference type="PROSITE" id="PS50883">
    <property type="entry name" value="EAL"/>
    <property type="match status" value="1"/>
</dbReference>
<dbReference type="GO" id="GO:0071111">
    <property type="term" value="F:cyclic-guanylate-specific phosphodiesterase activity"/>
    <property type="evidence" value="ECO:0007669"/>
    <property type="project" value="InterPro"/>
</dbReference>
<dbReference type="InterPro" id="IPR001633">
    <property type="entry name" value="EAL_dom"/>
</dbReference>
<dbReference type="Pfam" id="PF00990">
    <property type="entry name" value="GGDEF"/>
    <property type="match status" value="1"/>
</dbReference>
<dbReference type="Gene3D" id="3.30.450.40">
    <property type="match status" value="1"/>
</dbReference>
<proteinExistence type="predicted"/>
<dbReference type="InterPro" id="IPR029016">
    <property type="entry name" value="GAF-like_dom_sf"/>
</dbReference>
<evidence type="ECO:0000259" key="2">
    <source>
        <dbReference type="PROSITE" id="PS50887"/>
    </source>
</evidence>
<dbReference type="Proteomes" id="UP000006228">
    <property type="component" value="Unassembled WGS sequence"/>
</dbReference>
<evidence type="ECO:0000313" key="3">
    <source>
        <dbReference type="EMBL" id="EGA70664.1"/>
    </source>
</evidence>
<reference evidence="3 4" key="1">
    <citation type="journal article" date="2012" name="Int. J. Syst. Evol. Microbiol.">
        <title>Vibrio caribbeanicus sp. nov., isolated from the marine sponge Scleritoderma cyanea.</title>
        <authorList>
            <person name="Hoffmann M."/>
            <person name="Monday S.R."/>
            <person name="Allard M.W."/>
            <person name="Strain E.A."/>
            <person name="Whittaker P."/>
            <person name="Naum M."/>
            <person name="McCarthy P.J."/>
            <person name="Lopez J.V."/>
            <person name="Fischer M."/>
            <person name="Brown E.W."/>
        </authorList>
    </citation>
    <scope>NUCLEOTIDE SEQUENCE [LARGE SCALE GENOMIC DNA]</scope>
    <source>
        <strain evidence="4">DSMZ 21326</strain>
    </source>
</reference>
<sequence length="639" mass="71921">MSKIITANISIPDDMLESWQKIVNLLAEIISVPAALVMRIDDKQIEVFAANNNAEHPYSPGDAEPLNQGLYCEAVVNSRQKLHVPNALVDPEWQNNPDMKFGLVAYCGLPVSWPNGEVFGTICILDSKENHLNQTYQDLLESFRDSIDAHLKTLYQNHKLKQLNDELKSRVHTRTKDLVDLNYELNVEIDKRRAAEQKVHYQQRHDLGTGFLNRAALEHETDSLLNTVSEHTSKQVAVVHVGFANGRRVQSKYGYGAWENILVQFHKKLGDLSSYDVVTARPTSTDLAFIFTSSQIDVDIHTLCGQLIEVSQSEFDIEGEKLHLHSYIGIATSKDTLNGQSILKYAVEAMQSCKDSGHKFSFYSQDISDIQKHINQLESYLLQAVRNDDLLLYFQPKVTPTTHKWLGAEALLRWRHPVLGDISNETLIHLAEQNGLIFEVGSFVLRSAIQKAAEWVDHVADFKLGVNVSAVQLQNPQFVSQVSDLLTTYQLPAHYLELEVTESGLIADEVVARNTLTALSEIGVTLSLDDFGTGYASFNYLKKFPFDAIKVDKSFIHQLDDSVEDREIVRSIINIAKKLELQVTVEGIEKESHEAFIIEEGCDVAQGYLYGKPMPCDVFESSFLQQNVISLGDYNQKAL</sequence>
<dbReference type="InterPro" id="IPR029787">
    <property type="entry name" value="Nucleotide_cyclase"/>
</dbReference>
<dbReference type="SUPFAM" id="SSF141868">
    <property type="entry name" value="EAL domain-like"/>
    <property type="match status" value="1"/>
</dbReference>
<name>E8M5U2_PHOS4</name>
<dbReference type="GeneID" id="95568972"/>
<gene>
    <name evidence="3" type="ORF">VISI1226_16173</name>
</gene>
<dbReference type="PANTHER" id="PTHR33121:SF71">
    <property type="entry name" value="OXYGEN SENSOR PROTEIN DOSP"/>
    <property type="match status" value="1"/>
</dbReference>
<dbReference type="SMART" id="SM00065">
    <property type="entry name" value="GAF"/>
    <property type="match status" value="1"/>
</dbReference>
<dbReference type="SMART" id="SM00052">
    <property type="entry name" value="EAL"/>
    <property type="match status" value="1"/>
</dbReference>
<protein>
    <submittedName>
        <fullName evidence="3">GGDEF family protein</fullName>
    </submittedName>
</protein>
<evidence type="ECO:0000259" key="1">
    <source>
        <dbReference type="PROSITE" id="PS50883"/>
    </source>
</evidence>
<accession>E8M5U2</accession>
<dbReference type="SMART" id="SM00267">
    <property type="entry name" value="GGDEF"/>
    <property type="match status" value="1"/>
</dbReference>
<dbReference type="eggNOG" id="COG2200">
    <property type="taxonomic scope" value="Bacteria"/>
</dbReference>
<dbReference type="InterPro" id="IPR050706">
    <property type="entry name" value="Cyclic-di-GMP_PDE-like"/>
</dbReference>
<dbReference type="Pfam" id="PF00563">
    <property type="entry name" value="EAL"/>
    <property type="match status" value="1"/>
</dbReference>
<dbReference type="PANTHER" id="PTHR33121">
    <property type="entry name" value="CYCLIC DI-GMP PHOSPHODIESTERASE PDEF"/>
    <property type="match status" value="1"/>
</dbReference>
<dbReference type="InterPro" id="IPR035919">
    <property type="entry name" value="EAL_sf"/>
</dbReference>
<dbReference type="PROSITE" id="PS50887">
    <property type="entry name" value="GGDEF"/>
    <property type="match status" value="1"/>
</dbReference>
<dbReference type="InterPro" id="IPR003018">
    <property type="entry name" value="GAF"/>
</dbReference>
<dbReference type="SUPFAM" id="SSF55781">
    <property type="entry name" value="GAF domain-like"/>
    <property type="match status" value="1"/>
</dbReference>
<dbReference type="OrthoDB" id="9804951at2"/>
<dbReference type="CDD" id="cd01948">
    <property type="entry name" value="EAL"/>
    <property type="match status" value="1"/>
</dbReference>
<dbReference type="Pfam" id="PF01590">
    <property type="entry name" value="GAF"/>
    <property type="match status" value="1"/>
</dbReference>
<dbReference type="InterPro" id="IPR000160">
    <property type="entry name" value="GGDEF_dom"/>
</dbReference>
<dbReference type="Gene3D" id="3.30.70.270">
    <property type="match status" value="1"/>
</dbReference>
<feature type="domain" description="EAL" evidence="1">
    <location>
        <begin position="374"/>
        <end position="627"/>
    </location>
</feature>
<organism evidence="3 4">
    <name type="scientific">Vibrio sinaloensis DSM 21326</name>
    <dbReference type="NCBI Taxonomy" id="945550"/>
    <lineage>
        <taxon>Bacteria</taxon>
        <taxon>Pseudomonadati</taxon>
        <taxon>Pseudomonadota</taxon>
        <taxon>Gammaproteobacteria</taxon>
        <taxon>Vibrionales</taxon>
        <taxon>Vibrionaceae</taxon>
        <taxon>Vibrio</taxon>
        <taxon>Vibrio oreintalis group</taxon>
    </lineage>
</organism>
<dbReference type="eggNOG" id="COG2203">
    <property type="taxonomic scope" value="Bacteria"/>
</dbReference>
<dbReference type="EMBL" id="AEVT01000057">
    <property type="protein sequence ID" value="EGA70664.1"/>
    <property type="molecule type" value="Genomic_DNA"/>
</dbReference>
<feature type="domain" description="GGDEF" evidence="2">
    <location>
        <begin position="234"/>
        <end position="365"/>
    </location>
</feature>
<dbReference type="InterPro" id="IPR043128">
    <property type="entry name" value="Rev_trsase/Diguanyl_cyclase"/>
</dbReference>
<dbReference type="Gene3D" id="3.20.20.450">
    <property type="entry name" value="EAL domain"/>
    <property type="match status" value="1"/>
</dbReference>
<dbReference type="AlphaFoldDB" id="E8M5U2"/>
<dbReference type="RefSeq" id="WP_008076239.1">
    <property type="nucleotide sequence ID" value="NZ_AEVT01000057.1"/>
</dbReference>
<comment type="caution">
    <text evidence="3">The sequence shown here is derived from an EMBL/GenBank/DDBJ whole genome shotgun (WGS) entry which is preliminary data.</text>
</comment>
<dbReference type="SUPFAM" id="SSF55073">
    <property type="entry name" value="Nucleotide cyclase"/>
    <property type="match status" value="1"/>
</dbReference>